<keyword evidence="5" id="KW-0012">Acyltransferase</keyword>
<dbReference type="Pfam" id="PF19040">
    <property type="entry name" value="SGNH"/>
    <property type="match status" value="1"/>
</dbReference>
<dbReference type="RefSeq" id="WP_330090132.1">
    <property type="nucleotide sequence ID" value="NZ_JAUZMY010000002.1"/>
</dbReference>
<protein>
    <submittedName>
        <fullName evidence="5">Acyltransferase family protein</fullName>
        <ecNumber evidence="5">2.3.1.-</ecNumber>
    </submittedName>
</protein>
<feature type="transmembrane region" description="Helical" evidence="2">
    <location>
        <begin position="194"/>
        <end position="212"/>
    </location>
</feature>
<dbReference type="EC" id="2.3.1.-" evidence="5"/>
<keyword evidence="6" id="KW-1185">Reference proteome</keyword>
<dbReference type="Proteomes" id="UP001356095">
    <property type="component" value="Unassembled WGS sequence"/>
</dbReference>
<evidence type="ECO:0000259" key="4">
    <source>
        <dbReference type="Pfam" id="PF19040"/>
    </source>
</evidence>
<comment type="caution">
    <text evidence="5">The sequence shown here is derived from an EMBL/GenBank/DDBJ whole genome shotgun (WGS) entry which is preliminary data.</text>
</comment>
<feature type="transmembrane region" description="Helical" evidence="2">
    <location>
        <begin position="12"/>
        <end position="42"/>
    </location>
</feature>
<feature type="domain" description="Acyltransferase 3" evidence="3">
    <location>
        <begin position="2"/>
        <end position="330"/>
    </location>
</feature>
<keyword evidence="5" id="KW-0808">Transferase</keyword>
<dbReference type="EMBL" id="JAUZMY010000002">
    <property type="protein sequence ID" value="MEE2036038.1"/>
    <property type="molecule type" value="Genomic_DNA"/>
</dbReference>
<keyword evidence="2" id="KW-0472">Membrane</keyword>
<keyword evidence="2" id="KW-1133">Transmembrane helix</keyword>
<feature type="transmembrane region" description="Helical" evidence="2">
    <location>
        <begin position="137"/>
        <end position="156"/>
    </location>
</feature>
<feature type="transmembrane region" description="Helical" evidence="2">
    <location>
        <begin position="347"/>
        <end position="369"/>
    </location>
</feature>
<evidence type="ECO:0000259" key="3">
    <source>
        <dbReference type="Pfam" id="PF01757"/>
    </source>
</evidence>
<feature type="domain" description="SGNH" evidence="4">
    <location>
        <begin position="436"/>
        <end position="648"/>
    </location>
</feature>
<keyword evidence="2" id="KW-0812">Transmembrane</keyword>
<feature type="region of interest" description="Disordered" evidence="1">
    <location>
        <begin position="676"/>
        <end position="696"/>
    </location>
</feature>
<dbReference type="InterPro" id="IPR043968">
    <property type="entry name" value="SGNH"/>
</dbReference>
<dbReference type="InterPro" id="IPR002656">
    <property type="entry name" value="Acyl_transf_3_dom"/>
</dbReference>
<feature type="transmembrane region" description="Helical" evidence="2">
    <location>
        <begin position="315"/>
        <end position="335"/>
    </location>
</feature>
<accession>A0ABU7K1B9</accession>
<evidence type="ECO:0000313" key="6">
    <source>
        <dbReference type="Proteomes" id="UP001356095"/>
    </source>
</evidence>
<dbReference type="GO" id="GO:0016746">
    <property type="term" value="F:acyltransferase activity"/>
    <property type="evidence" value="ECO:0007669"/>
    <property type="project" value="UniProtKB-KW"/>
</dbReference>
<organism evidence="5 6">
    <name type="scientific">Nocardiopsis codii</name>
    <dbReference type="NCBI Taxonomy" id="3065942"/>
    <lineage>
        <taxon>Bacteria</taxon>
        <taxon>Bacillati</taxon>
        <taxon>Actinomycetota</taxon>
        <taxon>Actinomycetes</taxon>
        <taxon>Streptosporangiales</taxon>
        <taxon>Nocardiopsidaceae</taxon>
        <taxon>Nocardiopsis</taxon>
    </lineage>
</organism>
<feature type="transmembrane region" description="Helical" evidence="2">
    <location>
        <begin position="224"/>
        <end position="243"/>
    </location>
</feature>
<dbReference type="PANTHER" id="PTHR23028">
    <property type="entry name" value="ACETYLTRANSFERASE"/>
    <property type="match status" value="1"/>
</dbReference>
<name>A0ABU7K1B9_9ACTN</name>
<reference evidence="5 6" key="1">
    <citation type="submission" date="2023-08" db="EMBL/GenBank/DDBJ databases">
        <authorList>
            <person name="Girao M."/>
            <person name="Carvalho M.F."/>
        </authorList>
    </citation>
    <scope>NUCLEOTIDE SEQUENCE [LARGE SCALE GENOMIC DNA]</scope>
    <source>
        <strain evidence="5 6">CT-R113</strain>
    </source>
</reference>
<feature type="transmembrane region" description="Helical" evidence="2">
    <location>
        <begin position="281"/>
        <end position="303"/>
    </location>
</feature>
<evidence type="ECO:0000256" key="1">
    <source>
        <dbReference type="SAM" id="MobiDB-lite"/>
    </source>
</evidence>
<feature type="transmembrane region" description="Helical" evidence="2">
    <location>
        <begin position="163"/>
        <end position="182"/>
    </location>
</feature>
<sequence length="696" mass="74725">MEGLRAVAALLIAVYHIWFGTVSGGVDVFLLLTGFLITGSLVRTMERDGRIGFGAFWARLVKRLFPAGAVVLAAVLIGAHLFLPRSRWTGVIAEVQASALYVGNWHLALDSVDYMAENAAASPVQHFWSLAVQGQFYLLWPLLIAAAGLLAARWGLSVRATALVAVGAVLAVSFGYSLWITATEPVWAYFDTGARLWEPALGGVLALVVHRVRLPRWLRTTAGWLGLAALAACGAVIGDALPYPGVASLWPTSAAVLVVVAGAGGDGAPPWANRLLGLRPLTWLGGHAYTLFLWHWPVLVFYLEITGQVRPSLPGGLLVLGLSFAAALATSRVVDGGVGRLTRARSAPSWSLAAGVLFVVPVLAAGLVWSESIEQGRRMRLELSSDPLSYPGAAVHLSPELRANLPALPVYPDTTTVVRDTIDQTSECNSLLPDTEMRRCVFGDSGADYTVVLTGSSHARHWFQSLLPIAEQHGWRLVVMTKNACQFSAEPQTYRGEPFSECTVWNEQVMDEIAQLRPDAVFALGSLTRAGGGTAEHVPPGFVERWRQLDDLGVDVVAVRDTPRFGFDVAECVDRHGPGSCTEEQSYSMSLSSPFGELEDVPGNTRFLDMTDYLCENGRCHGVIGNQLVYYDTNHFSYAFSTSLAVVLEPHLLDALGGAPADGGTLAEAAGHPFTPVGATGEEGERPAVMNDPHRQ</sequence>
<evidence type="ECO:0000313" key="5">
    <source>
        <dbReference type="EMBL" id="MEE2036038.1"/>
    </source>
</evidence>
<proteinExistence type="predicted"/>
<feature type="transmembrane region" description="Helical" evidence="2">
    <location>
        <begin position="63"/>
        <end position="83"/>
    </location>
</feature>
<evidence type="ECO:0000256" key="2">
    <source>
        <dbReference type="SAM" id="Phobius"/>
    </source>
</evidence>
<gene>
    <name evidence="5" type="ORF">Q8791_02225</name>
</gene>
<feature type="transmembrane region" description="Helical" evidence="2">
    <location>
        <begin position="249"/>
        <end position="269"/>
    </location>
</feature>
<dbReference type="Pfam" id="PF01757">
    <property type="entry name" value="Acyl_transf_3"/>
    <property type="match status" value="1"/>
</dbReference>
<dbReference type="PANTHER" id="PTHR23028:SF53">
    <property type="entry name" value="ACYL_TRANSF_3 DOMAIN-CONTAINING PROTEIN"/>
    <property type="match status" value="1"/>
</dbReference>
<dbReference type="InterPro" id="IPR050879">
    <property type="entry name" value="Acyltransferase_3"/>
</dbReference>